<dbReference type="Pfam" id="PF05699">
    <property type="entry name" value="Dimer_Tnp_hAT"/>
    <property type="match status" value="1"/>
</dbReference>
<organism evidence="2 3">
    <name type="scientific">Austropuccinia psidii MF-1</name>
    <dbReference type="NCBI Taxonomy" id="1389203"/>
    <lineage>
        <taxon>Eukaryota</taxon>
        <taxon>Fungi</taxon>
        <taxon>Dikarya</taxon>
        <taxon>Basidiomycota</taxon>
        <taxon>Pucciniomycotina</taxon>
        <taxon>Pucciniomycetes</taxon>
        <taxon>Pucciniales</taxon>
        <taxon>Sphaerophragmiaceae</taxon>
        <taxon>Austropuccinia</taxon>
    </lineage>
</organism>
<sequence length="173" mass="19874">MISRISKYINILLLKAPVICAEILDIRIKMKFFMTFDSALDHFGTLYQKLQLIFVDEAKNHFKYKTASQDNQMIEKGTALFYELYPSHSQETCTLETEPKRFLAEPPEPKDTDILLFWKSQGNIFPTLSLMAQKFLATPATSAPFKHVFLGGRKILTCQCSLLSPNHVNNWHA</sequence>
<dbReference type="PANTHER" id="PTHR23272:SF161">
    <property type="entry name" value="ZINC FINGER BED DOMAIN-CONTAINING PROTEIN RICESLEEPER 1-LIKE"/>
    <property type="match status" value="1"/>
</dbReference>
<evidence type="ECO:0000313" key="3">
    <source>
        <dbReference type="Proteomes" id="UP000765509"/>
    </source>
</evidence>
<protein>
    <recommendedName>
        <fullName evidence="1">HAT C-terminal dimerisation domain-containing protein</fullName>
    </recommendedName>
</protein>
<dbReference type="GO" id="GO:0046983">
    <property type="term" value="F:protein dimerization activity"/>
    <property type="evidence" value="ECO:0007669"/>
    <property type="project" value="InterPro"/>
</dbReference>
<dbReference type="Proteomes" id="UP000765509">
    <property type="component" value="Unassembled WGS sequence"/>
</dbReference>
<proteinExistence type="predicted"/>
<dbReference type="AlphaFoldDB" id="A0A9Q3GBG5"/>
<feature type="domain" description="HAT C-terminal dimerisation" evidence="1">
    <location>
        <begin position="100"/>
        <end position="168"/>
    </location>
</feature>
<accession>A0A9Q3GBG5</accession>
<dbReference type="InterPro" id="IPR012337">
    <property type="entry name" value="RNaseH-like_sf"/>
</dbReference>
<evidence type="ECO:0000259" key="1">
    <source>
        <dbReference type="Pfam" id="PF05699"/>
    </source>
</evidence>
<name>A0A9Q3GBG5_9BASI</name>
<dbReference type="InterPro" id="IPR008906">
    <property type="entry name" value="HATC_C_dom"/>
</dbReference>
<reference evidence="2" key="1">
    <citation type="submission" date="2021-03" db="EMBL/GenBank/DDBJ databases">
        <title>Draft genome sequence of rust myrtle Austropuccinia psidii MF-1, a brazilian biotype.</title>
        <authorList>
            <person name="Quecine M.C."/>
            <person name="Pachon D.M.R."/>
            <person name="Bonatelli M.L."/>
            <person name="Correr F.H."/>
            <person name="Franceschini L.M."/>
            <person name="Leite T.F."/>
            <person name="Margarido G.R.A."/>
            <person name="Almeida C.A."/>
            <person name="Ferrarezi J.A."/>
            <person name="Labate C.A."/>
        </authorList>
    </citation>
    <scope>NUCLEOTIDE SEQUENCE</scope>
    <source>
        <strain evidence="2">MF-1</strain>
    </source>
</reference>
<gene>
    <name evidence="2" type="ORF">O181_001065</name>
</gene>
<evidence type="ECO:0000313" key="2">
    <source>
        <dbReference type="EMBL" id="MBW0461350.1"/>
    </source>
</evidence>
<dbReference type="SUPFAM" id="SSF53098">
    <property type="entry name" value="Ribonuclease H-like"/>
    <property type="match status" value="1"/>
</dbReference>
<dbReference type="OrthoDB" id="10046500at2759"/>
<dbReference type="EMBL" id="AVOT02000146">
    <property type="protein sequence ID" value="MBW0461350.1"/>
    <property type="molecule type" value="Genomic_DNA"/>
</dbReference>
<keyword evidence="3" id="KW-1185">Reference proteome</keyword>
<dbReference type="PANTHER" id="PTHR23272">
    <property type="entry name" value="BED FINGER-RELATED"/>
    <property type="match status" value="1"/>
</dbReference>
<comment type="caution">
    <text evidence="2">The sequence shown here is derived from an EMBL/GenBank/DDBJ whole genome shotgun (WGS) entry which is preliminary data.</text>
</comment>